<protein>
    <submittedName>
        <fullName evidence="1">Uncharacterized protein</fullName>
    </submittedName>
</protein>
<organism evidence="1 2">
    <name type="scientific">Rubus argutus</name>
    <name type="common">Southern blackberry</name>
    <dbReference type="NCBI Taxonomy" id="59490"/>
    <lineage>
        <taxon>Eukaryota</taxon>
        <taxon>Viridiplantae</taxon>
        <taxon>Streptophyta</taxon>
        <taxon>Embryophyta</taxon>
        <taxon>Tracheophyta</taxon>
        <taxon>Spermatophyta</taxon>
        <taxon>Magnoliopsida</taxon>
        <taxon>eudicotyledons</taxon>
        <taxon>Gunneridae</taxon>
        <taxon>Pentapetalae</taxon>
        <taxon>rosids</taxon>
        <taxon>fabids</taxon>
        <taxon>Rosales</taxon>
        <taxon>Rosaceae</taxon>
        <taxon>Rosoideae</taxon>
        <taxon>Rosoideae incertae sedis</taxon>
        <taxon>Rubus</taxon>
    </lineage>
</organism>
<dbReference type="AlphaFoldDB" id="A0AAW1VQ62"/>
<proteinExistence type="predicted"/>
<name>A0AAW1VQ62_RUBAR</name>
<evidence type="ECO:0000313" key="2">
    <source>
        <dbReference type="Proteomes" id="UP001457282"/>
    </source>
</evidence>
<accession>A0AAW1VQ62</accession>
<dbReference type="Proteomes" id="UP001457282">
    <property type="component" value="Unassembled WGS sequence"/>
</dbReference>
<reference evidence="1 2" key="1">
    <citation type="journal article" date="2023" name="G3 (Bethesda)">
        <title>A chromosome-length genome assembly and annotation of blackberry (Rubus argutus, cv. 'Hillquist').</title>
        <authorList>
            <person name="Bruna T."/>
            <person name="Aryal R."/>
            <person name="Dudchenko O."/>
            <person name="Sargent D.J."/>
            <person name="Mead D."/>
            <person name="Buti M."/>
            <person name="Cavallini A."/>
            <person name="Hytonen T."/>
            <person name="Andres J."/>
            <person name="Pham M."/>
            <person name="Weisz D."/>
            <person name="Mascagni F."/>
            <person name="Usai G."/>
            <person name="Natali L."/>
            <person name="Bassil N."/>
            <person name="Fernandez G.E."/>
            <person name="Lomsadze A."/>
            <person name="Armour M."/>
            <person name="Olukolu B."/>
            <person name="Poorten T."/>
            <person name="Britton C."/>
            <person name="Davik J."/>
            <person name="Ashrafi H."/>
            <person name="Aiden E.L."/>
            <person name="Borodovsky M."/>
            <person name="Worthington M."/>
        </authorList>
    </citation>
    <scope>NUCLEOTIDE SEQUENCE [LARGE SCALE GENOMIC DNA]</scope>
    <source>
        <strain evidence="1">PI 553951</strain>
    </source>
</reference>
<comment type="caution">
    <text evidence="1">The sequence shown here is derived from an EMBL/GenBank/DDBJ whole genome shotgun (WGS) entry which is preliminary data.</text>
</comment>
<evidence type="ECO:0000313" key="1">
    <source>
        <dbReference type="EMBL" id="KAK9906024.1"/>
    </source>
</evidence>
<gene>
    <name evidence="1" type="ORF">M0R45_000103</name>
</gene>
<sequence length="122" mass="13182">MNSSNKEATTGLLMVQNCSRNLTATATEALISGNCSPSTTSSARGTSTADNVAGYLGGLYFTCFACFEEGAHHSHYYDPGTYNLCCAAIAIRISLTTTHTSWITTYCYAPKEAILLMLHHIW</sequence>
<dbReference type="EMBL" id="JBEDUW010000119">
    <property type="protein sequence ID" value="KAK9906024.1"/>
    <property type="molecule type" value="Genomic_DNA"/>
</dbReference>
<keyword evidence="2" id="KW-1185">Reference proteome</keyword>